<dbReference type="Gene3D" id="3.30.559.30">
    <property type="entry name" value="Nonribosomal peptide synthetase, condensation domain"/>
    <property type="match status" value="1"/>
</dbReference>
<dbReference type="AlphaFoldDB" id="I8TYZ8"/>
<protein>
    <submittedName>
        <fullName evidence="1">Condensation domain protein</fullName>
    </submittedName>
</protein>
<dbReference type="PANTHER" id="PTHR28037:SF1">
    <property type="entry name" value="ALCOHOL O-ACETYLTRANSFERASE 1-RELATED"/>
    <property type="match status" value="1"/>
</dbReference>
<proteinExistence type="predicted"/>
<gene>
    <name evidence="1" type="ORF">JBW_01232</name>
</gene>
<dbReference type="OrthoDB" id="7321121at2"/>
<evidence type="ECO:0000313" key="2">
    <source>
        <dbReference type="Proteomes" id="UP000005361"/>
    </source>
</evidence>
<dbReference type="PANTHER" id="PTHR28037">
    <property type="entry name" value="ALCOHOL O-ACETYLTRANSFERASE 1-RELATED"/>
    <property type="match status" value="1"/>
</dbReference>
<dbReference type="InterPro" id="IPR052058">
    <property type="entry name" value="Alcohol_O-acetyltransferase"/>
</dbReference>
<reference evidence="2" key="2">
    <citation type="submission" date="2015-02" db="EMBL/GenBank/DDBJ databases">
        <title>Complete Genome Sequence of Pelosinus fermentans JBW45.</title>
        <authorList>
            <person name="De Leon K.B."/>
            <person name="Utturkar S.M."/>
            <person name="Camilleri L.B."/>
            <person name="Arkin A.P."/>
            <person name="Fields M.W."/>
            <person name="Brown S.D."/>
            <person name="Wall J.D."/>
        </authorList>
    </citation>
    <scope>NUCLEOTIDE SEQUENCE [LARGE SCALE GENOMIC DNA]</scope>
    <source>
        <strain evidence="2">JBW45</strain>
    </source>
</reference>
<dbReference type="HOGENOM" id="CLU_050810_0_0_9"/>
<dbReference type="EMBL" id="CP010978">
    <property type="protein sequence ID" value="AJQ26584.1"/>
    <property type="molecule type" value="Genomic_DNA"/>
</dbReference>
<dbReference type="RefSeq" id="WP_007957051.1">
    <property type="nucleotide sequence ID" value="NZ_CP010978.1"/>
</dbReference>
<dbReference type="Proteomes" id="UP000005361">
    <property type="component" value="Chromosome"/>
</dbReference>
<reference evidence="1 2" key="1">
    <citation type="journal article" date="2015" name="Genome Announc.">
        <title>Complete Genome Sequence of Pelosinus fermentans JBW45, a Member of a Remarkably Competitive Group of Negativicutes in the Firmicutes Phylum.</title>
        <authorList>
            <person name="De Leon K.B."/>
            <person name="Utturkar S.M."/>
            <person name="Camilleri L.B."/>
            <person name="Elias D.A."/>
            <person name="Arkin A.P."/>
            <person name="Fields M.W."/>
            <person name="Brown S.D."/>
            <person name="Wall J.D."/>
        </authorList>
    </citation>
    <scope>NUCLEOTIDE SEQUENCE [LARGE SCALE GENOMIC DNA]</scope>
    <source>
        <strain evidence="1 2">JBW45</strain>
    </source>
</reference>
<sequence length="428" mass="48704">MKKSPIYFPPVAQDIGNYLTGKHFTNNQINCVLKLNGRINDTMLKQAVRISLDVEPILGCCLIEENNNLVWKRNDNIEETELCSTIETKEDETELQNFISTPFNSTNDCQIKIKVLRAEFDTICVKLNHTCSDVEAFKQYLNLLSSIYNHLFYEQPYIVEPSVYANRSQEHILNLTADINAICNKPNPSPTVAFPCTIGESQEQKFLLRQLNFKQLNSITSYAHKNGATTNDILLTGFHRSLSKIAKIQDNTISIHLTVNLRRYLPANKKMPICNFSGKQIVMSTQNINESFNETLAKIVHETTKIKKDWPGLKSAFELEKLGKLNLKYANAHIYRLRNYTIKNKVHMPVFSNVGVITKDTTKFGFLDILDCYMIGPAPFSPGLVMLASIFNNTLSLSVNFYQSTTKKVIVEQFVDTMLNELVMCMGE</sequence>
<dbReference type="InterPro" id="IPR023213">
    <property type="entry name" value="CAT-like_dom_sf"/>
</dbReference>
<organism evidence="1 2">
    <name type="scientific">Pelosinus fermentans JBW45</name>
    <dbReference type="NCBI Taxonomy" id="1192197"/>
    <lineage>
        <taxon>Bacteria</taxon>
        <taxon>Bacillati</taxon>
        <taxon>Bacillota</taxon>
        <taxon>Negativicutes</taxon>
        <taxon>Selenomonadales</taxon>
        <taxon>Sporomusaceae</taxon>
        <taxon>Pelosinus</taxon>
    </lineage>
</organism>
<evidence type="ECO:0000313" key="1">
    <source>
        <dbReference type="EMBL" id="AJQ26584.1"/>
    </source>
</evidence>
<dbReference type="KEGG" id="pft:JBW_01232"/>
<name>I8TYZ8_9FIRM</name>
<accession>I8TYZ8</accession>
<dbReference type="Gene3D" id="3.30.559.10">
    <property type="entry name" value="Chloramphenicol acetyltransferase-like domain"/>
    <property type="match status" value="1"/>
</dbReference>
<dbReference type="SUPFAM" id="SSF52777">
    <property type="entry name" value="CoA-dependent acyltransferases"/>
    <property type="match status" value="2"/>
</dbReference>
<dbReference type="STRING" id="1192197.JBW_01232"/>